<dbReference type="Proteomes" id="UP000660745">
    <property type="component" value="Unassembled WGS sequence"/>
</dbReference>
<gene>
    <name evidence="4 6" type="primary">mshD</name>
    <name evidence="6" type="ORF">GCM10012278_83360</name>
</gene>
<feature type="binding site" evidence="4">
    <location>
        <position position="181"/>
    </location>
    <ligand>
        <name>1D-myo-inositol 2-(L-cysteinylamino)-2-deoxy-alpha-D-glucopyranoside</name>
        <dbReference type="ChEBI" id="CHEBI:58887"/>
    </ligand>
</feature>
<dbReference type="AlphaFoldDB" id="A0A918ADV5"/>
<feature type="binding site" evidence="4">
    <location>
        <position position="228"/>
    </location>
    <ligand>
        <name>1D-myo-inositol 2-(L-cysteinylamino)-2-deoxy-alpha-D-glucopyranoside</name>
        <dbReference type="ChEBI" id="CHEBI:58887"/>
    </ligand>
</feature>
<dbReference type="InterPro" id="IPR000182">
    <property type="entry name" value="GNAT_dom"/>
</dbReference>
<accession>A0A918ADV5</accession>
<dbReference type="Pfam" id="PF00583">
    <property type="entry name" value="Acetyltransf_1"/>
    <property type="match status" value="2"/>
</dbReference>
<keyword evidence="2 4" id="KW-0677">Repeat</keyword>
<protein>
    <recommendedName>
        <fullName evidence="4">Mycothiol acetyltransferase</fullName>
        <shortName evidence="4">MSH acetyltransferase</shortName>
        <ecNumber evidence="4">2.3.1.189</ecNumber>
    </recommendedName>
    <alternativeName>
        <fullName evidence="4">Mycothiol synthase</fullName>
    </alternativeName>
</protein>
<comment type="function">
    <text evidence="4">Catalyzes the transfer of acetyl from acetyl-CoA to desacetylmycothiol (Cys-GlcN-Ins) to form mycothiol.</text>
</comment>
<feature type="binding site" evidence="4">
    <location>
        <position position="266"/>
    </location>
    <ligand>
        <name>1D-myo-inositol 2-(L-cysteinylamino)-2-deoxy-alpha-D-glucopyranoside</name>
        <dbReference type="ChEBI" id="CHEBI:58887"/>
    </ligand>
</feature>
<dbReference type="GO" id="GO:0035447">
    <property type="term" value="F:mycothiol synthase activity"/>
    <property type="evidence" value="ECO:0007669"/>
    <property type="project" value="UniProtKB-UniRule"/>
</dbReference>
<dbReference type="RefSeq" id="WP_225278176.1">
    <property type="nucleotide sequence ID" value="NZ_BMNK01000023.1"/>
</dbReference>
<evidence type="ECO:0000259" key="5">
    <source>
        <dbReference type="PROSITE" id="PS51186"/>
    </source>
</evidence>
<organism evidence="6 7">
    <name type="scientific">Nonomuraea glycinis</name>
    <dbReference type="NCBI Taxonomy" id="2047744"/>
    <lineage>
        <taxon>Bacteria</taxon>
        <taxon>Bacillati</taxon>
        <taxon>Actinomycetota</taxon>
        <taxon>Actinomycetes</taxon>
        <taxon>Streptosporangiales</taxon>
        <taxon>Streptosporangiaceae</taxon>
        <taxon>Nonomuraea</taxon>
    </lineage>
</organism>
<comment type="caution">
    <text evidence="6">The sequence shown here is derived from an EMBL/GenBank/DDBJ whole genome shotgun (WGS) entry which is preliminary data.</text>
</comment>
<evidence type="ECO:0000256" key="1">
    <source>
        <dbReference type="ARBA" id="ARBA00022679"/>
    </source>
</evidence>
<feature type="domain" description="N-acetyltransferase" evidence="5">
    <location>
        <begin position="154"/>
        <end position="308"/>
    </location>
</feature>
<dbReference type="PIRSF" id="PIRSF021524">
    <property type="entry name" value="MSH_acetyltransferase"/>
    <property type="match status" value="1"/>
</dbReference>
<dbReference type="GO" id="GO:0010125">
    <property type="term" value="P:mycothiol biosynthetic process"/>
    <property type="evidence" value="ECO:0007669"/>
    <property type="project" value="UniProtKB-UniRule"/>
</dbReference>
<keyword evidence="7" id="KW-1185">Reference proteome</keyword>
<comment type="subunit">
    <text evidence="4">Monomer.</text>
</comment>
<dbReference type="PANTHER" id="PTHR43420:SF12">
    <property type="entry name" value="N-ACETYLTRANSFERASE DOMAIN-CONTAINING PROTEIN"/>
    <property type="match status" value="1"/>
</dbReference>
<dbReference type="EMBL" id="BMNK01000023">
    <property type="protein sequence ID" value="GGP17066.1"/>
    <property type="molecule type" value="Genomic_DNA"/>
</dbReference>
<dbReference type="InterPro" id="IPR017813">
    <property type="entry name" value="Mycothiol_AcTrfase"/>
</dbReference>
<feature type="binding site" evidence="4">
    <location>
        <begin position="239"/>
        <end position="245"/>
    </location>
    <ligand>
        <name>acetyl-CoA</name>
        <dbReference type="ChEBI" id="CHEBI:57288"/>
        <label>2</label>
    </ligand>
</feature>
<evidence type="ECO:0000313" key="6">
    <source>
        <dbReference type="EMBL" id="GGP17066.1"/>
    </source>
</evidence>
<keyword evidence="1 4" id="KW-0808">Transferase</keyword>
<proteinExistence type="inferred from homology"/>
<keyword evidence="3 4" id="KW-0012">Acyltransferase</keyword>
<evidence type="ECO:0000313" key="7">
    <source>
        <dbReference type="Proteomes" id="UP000660745"/>
    </source>
</evidence>
<feature type="domain" description="N-acetyltransferase" evidence="5">
    <location>
        <begin position="6"/>
        <end position="146"/>
    </location>
</feature>
<dbReference type="HAMAP" id="MF_01698">
    <property type="entry name" value="MshD"/>
    <property type="match status" value="1"/>
</dbReference>
<dbReference type="InterPro" id="IPR050680">
    <property type="entry name" value="YpeA/RimI_acetyltransf"/>
</dbReference>
<feature type="binding site" evidence="4">
    <location>
        <begin position="232"/>
        <end position="234"/>
    </location>
    <ligand>
        <name>acetyl-CoA</name>
        <dbReference type="ChEBI" id="CHEBI:57288"/>
        <label>2</label>
    </ligand>
</feature>
<comment type="similarity">
    <text evidence="4">Belongs to the acetyltransferase family. MshD subfamily.</text>
</comment>
<feature type="binding site" evidence="4">
    <location>
        <position position="220"/>
    </location>
    <ligand>
        <name>1D-myo-inositol 2-(L-cysteinylamino)-2-deoxy-alpha-D-glucopyranoside</name>
        <dbReference type="ChEBI" id="CHEBI:58887"/>
    </ligand>
</feature>
<dbReference type="CDD" id="cd04301">
    <property type="entry name" value="NAT_SF"/>
    <property type="match status" value="2"/>
</dbReference>
<dbReference type="PROSITE" id="PS51186">
    <property type="entry name" value="GNAT"/>
    <property type="match status" value="2"/>
</dbReference>
<evidence type="ECO:0000256" key="4">
    <source>
        <dbReference type="HAMAP-Rule" id="MF_01698"/>
    </source>
</evidence>
<reference evidence="6" key="1">
    <citation type="journal article" date="2014" name="Int. J. Syst. Evol. Microbiol.">
        <title>Complete genome sequence of Corynebacterium casei LMG S-19264T (=DSM 44701T), isolated from a smear-ripened cheese.</title>
        <authorList>
            <consortium name="US DOE Joint Genome Institute (JGI-PGF)"/>
            <person name="Walter F."/>
            <person name="Albersmeier A."/>
            <person name="Kalinowski J."/>
            <person name="Ruckert C."/>
        </authorList>
    </citation>
    <scope>NUCLEOTIDE SEQUENCE</scope>
    <source>
        <strain evidence="6">CGMCC 4.7430</strain>
    </source>
</reference>
<reference evidence="6" key="2">
    <citation type="submission" date="2020-09" db="EMBL/GenBank/DDBJ databases">
        <authorList>
            <person name="Sun Q."/>
            <person name="Zhou Y."/>
        </authorList>
    </citation>
    <scope>NUCLEOTIDE SEQUENCE</scope>
    <source>
        <strain evidence="6">CGMCC 4.7430</strain>
    </source>
</reference>
<evidence type="ECO:0000256" key="2">
    <source>
        <dbReference type="ARBA" id="ARBA00022737"/>
    </source>
</evidence>
<dbReference type="SUPFAM" id="SSF55729">
    <property type="entry name" value="Acyl-CoA N-acyltransferases (Nat)"/>
    <property type="match status" value="1"/>
</dbReference>
<dbReference type="Gene3D" id="3.40.630.30">
    <property type="match status" value="1"/>
</dbReference>
<feature type="binding site" evidence="4">
    <location>
        <begin position="81"/>
        <end position="83"/>
    </location>
    <ligand>
        <name>acetyl-CoA</name>
        <dbReference type="ChEBI" id="CHEBI:57288"/>
        <label>1</label>
    </ligand>
</feature>
<comment type="caution">
    <text evidence="4">Lacks conserved residue(s) required for the propagation of feature annotation.</text>
</comment>
<dbReference type="NCBIfam" id="TIGR03448">
    <property type="entry name" value="mycothiol_MshD"/>
    <property type="match status" value="1"/>
</dbReference>
<feature type="binding site" evidence="4">
    <location>
        <begin position="271"/>
        <end position="276"/>
    </location>
    <ligand>
        <name>acetyl-CoA</name>
        <dbReference type="ChEBI" id="CHEBI:57288"/>
        <label>2</label>
    </ligand>
</feature>
<comment type="catalytic activity">
    <reaction evidence="4">
        <text>1D-myo-inositol 2-(L-cysteinylamino)-2-deoxy-alpha-D-glucopyranoside + acetyl-CoA = mycothiol + CoA + H(+)</text>
        <dbReference type="Rhea" id="RHEA:26172"/>
        <dbReference type="ChEBI" id="CHEBI:15378"/>
        <dbReference type="ChEBI" id="CHEBI:16768"/>
        <dbReference type="ChEBI" id="CHEBI:57287"/>
        <dbReference type="ChEBI" id="CHEBI:57288"/>
        <dbReference type="ChEBI" id="CHEBI:58887"/>
        <dbReference type="EC" id="2.3.1.189"/>
    </reaction>
</comment>
<dbReference type="InterPro" id="IPR016181">
    <property type="entry name" value="Acyl_CoA_acyltransferase"/>
</dbReference>
<sequence>MSAHVKITEKLDDQEKDGVLAVVEAATEADGVRPLSEHALLHLRYGGDPRARSLLVLEQDTPVGYAHLDPPDDAEGPSGELVIHPAHRRSGHGTRLLRSTLDLAGGRLRVWAHGDHPAAAALAASFDFERARSLWQMRRSLSDPLPAYHLPEGVRLRTFVPGQDEEAWLTVNAAAFAHHPEQGAWTRDDLMVRERESWFDPEGFFLAVRDDRLAGFHWTKVDDSGLGEVYVVGVDPAEQGTGLGRALTVAGLTHLRSRGLAQVMLYVDEANPAAIRLYESLGFTRWDVDVMYAATPRSSAGRSTTPPPPERQPGS</sequence>
<dbReference type="EC" id="2.3.1.189" evidence="4"/>
<feature type="binding site" evidence="4">
    <location>
        <position position="37"/>
    </location>
    <ligand>
        <name>1D-myo-inositol 2-(L-cysteinylamino)-2-deoxy-alpha-D-glucopyranoside</name>
        <dbReference type="ChEBI" id="CHEBI:58887"/>
    </ligand>
</feature>
<evidence type="ECO:0000256" key="3">
    <source>
        <dbReference type="ARBA" id="ARBA00023315"/>
    </source>
</evidence>
<dbReference type="PANTHER" id="PTHR43420">
    <property type="entry name" value="ACETYLTRANSFERASE"/>
    <property type="match status" value="1"/>
</dbReference>
<name>A0A918ADV5_9ACTN</name>